<dbReference type="EMBL" id="JAICBX010000002">
    <property type="protein sequence ID" value="MBW8638601.1"/>
    <property type="molecule type" value="Genomic_DNA"/>
</dbReference>
<dbReference type="RefSeq" id="WP_220229207.1">
    <property type="nucleotide sequence ID" value="NZ_JAICBX010000002.1"/>
</dbReference>
<dbReference type="GO" id="GO:0006302">
    <property type="term" value="P:double-strand break repair"/>
    <property type="evidence" value="ECO:0007669"/>
    <property type="project" value="TreeGrafter"/>
</dbReference>
<sequence>MYLRSMRAEHYRSLRAIRMDLGPVNLFVGANGAGKSNLYRALQLIKAAADGQLAHEIAAEGGIYSAYWSGDTPKHKKARIRLSAEIVDEERGVVYIYEVECGFRPTEAAAGFTHEAQVKAEQLSIDTGRRPHVMMRREGAHISARNADGRMEDYPDAPLVSETALFLLGDAGHYPEISTLRHMLGQWRFYHGFRTDAGSPLRQPCRPVTAPMLDEGGANLAAVFATLAHTRQDTIDLDRAVYDAFGGAALSMPEPDETAEFGLVVPDFPHRIFQPRELSDGQIRFLALAAALLSYRRPRFIALNEPEASLHPDMLPALAAMIGRASADSQIWVVTHSTVLAEAITERCGARARTVVRRDGATEIEGLSITGEMRAEED</sequence>
<dbReference type="InterPro" id="IPR014555">
    <property type="entry name" value="RecF-like"/>
</dbReference>
<organism evidence="2 3">
    <name type="scientific">Flavimaribacter sediminis</name>
    <dbReference type="NCBI Taxonomy" id="2865987"/>
    <lineage>
        <taxon>Bacteria</taxon>
        <taxon>Pseudomonadati</taxon>
        <taxon>Pseudomonadota</taxon>
        <taxon>Alphaproteobacteria</taxon>
        <taxon>Hyphomicrobiales</taxon>
        <taxon>Rhizobiaceae</taxon>
        <taxon>Flavimaribacter</taxon>
    </lineage>
</organism>
<dbReference type="GO" id="GO:0016887">
    <property type="term" value="F:ATP hydrolysis activity"/>
    <property type="evidence" value="ECO:0007669"/>
    <property type="project" value="InterPro"/>
</dbReference>
<accession>A0AAE3D282</accession>
<comment type="caution">
    <text evidence="2">The sequence shown here is derived from an EMBL/GenBank/DDBJ whole genome shotgun (WGS) entry which is preliminary data.</text>
</comment>
<dbReference type="InterPro" id="IPR003959">
    <property type="entry name" value="ATPase_AAA_core"/>
</dbReference>
<dbReference type="AlphaFoldDB" id="A0AAE3D282"/>
<evidence type="ECO:0000259" key="1">
    <source>
        <dbReference type="Pfam" id="PF13304"/>
    </source>
</evidence>
<evidence type="ECO:0000313" key="2">
    <source>
        <dbReference type="EMBL" id="MBW8638601.1"/>
    </source>
</evidence>
<evidence type="ECO:0000313" key="3">
    <source>
        <dbReference type="Proteomes" id="UP001196509"/>
    </source>
</evidence>
<keyword evidence="3" id="KW-1185">Reference proteome</keyword>
<dbReference type="PIRSF" id="PIRSF029347">
    <property type="entry name" value="RecF"/>
    <property type="match status" value="1"/>
</dbReference>
<dbReference type="Proteomes" id="UP001196509">
    <property type="component" value="Unassembled WGS sequence"/>
</dbReference>
<dbReference type="SUPFAM" id="SSF52540">
    <property type="entry name" value="P-loop containing nucleoside triphosphate hydrolases"/>
    <property type="match status" value="1"/>
</dbReference>
<dbReference type="InterPro" id="IPR027417">
    <property type="entry name" value="P-loop_NTPase"/>
</dbReference>
<dbReference type="PANTHER" id="PTHR32182:SF25">
    <property type="entry name" value="SLR1056 PROTEIN"/>
    <property type="match status" value="1"/>
</dbReference>
<proteinExistence type="predicted"/>
<dbReference type="Gene3D" id="3.40.50.300">
    <property type="entry name" value="P-loop containing nucleotide triphosphate hydrolases"/>
    <property type="match status" value="2"/>
</dbReference>
<dbReference type="PANTHER" id="PTHR32182">
    <property type="entry name" value="DNA REPLICATION AND REPAIR PROTEIN RECF"/>
    <property type="match status" value="1"/>
</dbReference>
<dbReference type="GO" id="GO:0000731">
    <property type="term" value="P:DNA synthesis involved in DNA repair"/>
    <property type="evidence" value="ECO:0007669"/>
    <property type="project" value="TreeGrafter"/>
</dbReference>
<reference evidence="2" key="1">
    <citation type="submission" date="2021-08" db="EMBL/GenBank/DDBJ databases">
        <title>Hoeflea bacterium WL0058 sp. nov., isolated from the sediment.</title>
        <authorList>
            <person name="Wang L."/>
            <person name="Zhang D."/>
        </authorList>
    </citation>
    <scope>NUCLEOTIDE SEQUENCE</scope>
    <source>
        <strain evidence="2">WL0058</strain>
    </source>
</reference>
<feature type="domain" description="ATPase AAA-type core" evidence="1">
    <location>
        <begin position="24"/>
        <end position="100"/>
    </location>
</feature>
<protein>
    <submittedName>
        <fullName evidence="2">AAA family ATPase</fullName>
    </submittedName>
</protein>
<dbReference type="GO" id="GO:0005524">
    <property type="term" value="F:ATP binding"/>
    <property type="evidence" value="ECO:0007669"/>
    <property type="project" value="InterPro"/>
</dbReference>
<dbReference type="Pfam" id="PF13304">
    <property type="entry name" value="AAA_21"/>
    <property type="match status" value="2"/>
</dbReference>
<gene>
    <name evidence="2" type="ORF">K1W69_15495</name>
</gene>
<name>A0AAE3D282_9HYPH</name>
<feature type="domain" description="ATPase AAA-type core" evidence="1">
    <location>
        <begin position="271"/>
        <end position="340"/>
    </location>
</feature>